<dbReference type="InterPro" id="IPR008984">
    <property type="entry name" value="SMAD_FHA_dom_sf"/>
</dbReference>
<name>A0ABD1SF92_9LAMI</name>
<evidence type="ECO:0000313" key="2">
    <source>
        <dbReference type="EMBL" id="KAL2499414.1"/>
    </source>
</evidence>
<protein>
    <submittedName>
        <fullName evidence="2">Forkhead-associated (FHA) domain-containing protein</fullName>
    </submittedName>
</protein>
<evidence type="ECO:0000259" key="1">
    <source>
        <dbReference type="PROSITE" id="PS50006"/>
    </source>
</evidence>
<dbReference type="EMBL" id="JBFOLK010000007">
    <property type="protein sequence ID" value="KAL2499414.1"/>
    <property type="molecule type" value="Genomic_DNA"/>
</dbReference>
<comment type="caution">
    <text evidence="2">The sequence shown here is derived from an EMBL/GenBank/DDBJ whole genome shotgun (WGS) entry which is preliminary data.</text>
</comment>
<dbReference type="SMART" id="SM00240">
    <property type="entry name" value="FHA"/>
    <property type="match status" value="1"/>
</dbReference>
<gene>
    <name evidence="2" type="ORF">Adt_24964</name>
</gene>
<dbReference type="InterPro" id="IPR037912">
    <property type="entry name" value="MCRS1"/>
</dbReference>
<dbReference type="PANTHER" id="PTHR13233:SF0">
    <property type="entry name" value="MICROSPHERULE PROTEIN 1"/>
    <property type="match status" value="1"/>
</dbReference>
<dbReference type="Gene3D" id="2.60.200.20">
    <property type="match status" value="1"/>
</dbReference>
<dbReference type="PANTHER" id="PTHR13233">
    <property type="entry name" value="MICROSPHERULE PROTEIN 1"/>
    <property type="match status" value="1"/>
</dbReference>
<keyword evidence="3" id="KW-1185">Reference proteome</keyword>
<sequence length="855" mass="94482">MGEVTPPFHWIPEDDLLLKNAVEAGASLESLAKGAVHFSRRFTVQELQDRWYSLLYDPVVSEEASSRMIEFEHSASTLLSKPYRLESRKETNCISRKRKSESIHKCYYAMRKRISNEPSDTMDVNFLSGPGHMNFRDGNEPPSANFMIENSVPNHFEIQDPNFDIVNRSFPAFATCAAEPTGHDVMPSINNHVGHIPFDGNDVSQSVCPTYGKNISLPGNHSAVPVFGPLKELPVCNVFEAESLEANHPAVFGDINNSEGNVSSEFEGSSFHNFGYSSPLPQMPIWSTIDGISVPTLPFQLGEKDQQTGDTFLFPHSGDANNTSALGYDVLPSNSDLENPMPCDNMKNLTASTDDYFEQLSSTLFDFTKEELLLMDADENDTIDKSYFDGLSSLLLDSPNVSVSEGSVTPDGQFTVSTGAYLRDTGKKGQFHSENQNCLPKSQVSPYVSCAKAFGPECRDGVISCILNSEDTEVPSNDDVFLPFRVPSPSNSSGTHWRLHDAYYPLHSFVKDFPSTQKAIGGPSLTKKERKESHVLPQILGLPQQSETGLNNPIGDIRIKFELPNSNIQHAAVRNAKSREGPSQARSVNACTMEQGKILDHDTAGPCLDGHTCGPDSLQNFQKFSIGSKNEVDATIAVPNSGESNADLSSTNMIVEEPIEEPTLSDQEEFCSENDFDVPYFSDVEAMILDMDLSPVDFDLHSNQKVLRYQHEETKRTMIRLEQAADAYMQRAIAAPGAFAVLYGRRSEHFIMKPQVLLGRSTDDFKVDIDLGREGCANKISRRQASIELDPYGLVHLKNLGKISIHVNSKEVAPKQSVNLTSGCLIEVKGLAYVFETNQTRIKQYVDDIMGGSIF</sequence>
<feature type="domain" description="FHA" evidence="1">
    <location>
        <begin position="756"/>
        <end position="812"/>
    </location>
</feature>
<accession>A0ABD1SF92</accession>
<dbReference type="Proteomes" id="UP001604336">
    <property type="component" value="Unassembled WGS sequence"/>
</dbReference>
<dbReference type="PROSITE" id="PS50006">
    <property type="entry name" value="FHA_DOMAIN"/>
    <property type="match status" value="1"/>
</dbReference>
<dbReference type="Pfam" id="PF13325">
    <property type="entry name" value="MCRS_N"/>
    <property type="match status" value="1"/>
</dbReference>
<evidence type="ECO:0000313" key="3">
    <source>
        <dbReference type="Proteomes" id="UP001604336"/>
    </source>
</evidence>
<proteinExistence type="predicted"/>
<dbReference type="Pfam" id="PF00498">
    <property type="entry name" value="FHA"/>
    <property type="match status" value="1"/>
</dbReference>
<dbReference type="SUPFAM" id="SSF49879">
    <property type="entry name" value="SMAD/FHA domain"/>
    <property type="match status" value="1"/>
</dbReference>
<organism evidence="2 3">
    <name type="scientific">Abeliophyllum distichum</name>
    <dbReference type="NCBI Taxonomy" id="126358"/>
    <lineage>
        <taxon>Eukaryota</taxon>
        <taxon>Viridiplantae</taxon>
        <taxon>Streptophyta</taxon>
        <taxon>Embryophyta</taxon>
        <taxon>Tracheophyta</taxon>
        <taxon>Spermatophyta</taxon>
        <taxon>Magnoliopsida</taxon>
        <taxon>eudicotyledons</taxon>
        <taxon>Gunneridae</taxon>
        <taxon>Pentapetalae</taxon>
        <taxon>asterids</taxon>
        <taxon>lamiids</taxon>
        <taxon>Lamiales</taxon>
        <taxon>Oleaceae</taxon>
        <taxon>Forsythieae</taxon>
        <taxon>Abeliophyllum</taxon>
    </lineage>
</organism>
<reference evidence="3" key="1">
    <citation type="submission" date="2024-07" db="EMBL/GenBank/DDBJ databases">
        <title>Two chromosome-level genome assemblies of Korean endemic species Abeliophyllum distichum and Forsythia ovata (Oleaceae).</title>
        <authorList>
            <person name="Jang H."/>
        </authorList>
    </citation>
    <scope>NUCLEOTIDE SEQUENCE [LARGE SCALE GENOMIC DNA]</scope>
</reference>
<dbReference type="InterPro" id="IPR025999">
    <property type="entry name" value="MCRS_N"/>
</dbReference>
<dbReference type="AlphaFoldDB" id="A0ABD1SF92"/>
<dbReference type="InterPro" id="IPR000253">
    <property type="entry name" value="FHA_dom"/>
</dbReference>